<dbReference type="GO" id="GO:0005975">
    <property type="term" value="P:carbohydrate metabolic process"/>
    <property type="evidence" value="ECO:0007669"/>
    <property type="project" value="InterPro"/>
</dbReference>
<accession>A0A7J7NDB3</accession>
<feature type="chain" id="PRO_5029814211" description="Beta-glucosidase" evidence="4">
    <location>
        <begin position="36"/>
        <end position="104"/>
    </location>
</feature>
<evidence type="ECO:0008006" key="7">
    <source>
        <dbReference type="Google" id="ProtNLM"/>
    </source>
</evidence>
<evidence type="ECO:0000256" key="2">
    <source>
        <dbReference type="ARBA" id="ARBA00022801"/>
    </source>
</evidence>
<keyword evidence="6" id="KW-1185">Reference proteome</keyword>
<evidence type="ECO:0000256" key="3">
    <source>
        <dbReference type="RuleBase" id="RU003690"/>
    </source>
</evidence>
<comment type="similarity">
    <text evidence="1 3">Belongs to the glycosyl hydrolase 1 family.</text>
</comment>
<comment type="caution">
    <text evidence="5">The sequence shown here is derived from an EMBL/GenBank/DDBJ whole genome shotgun (WGS) entry which is preliminary data.</text>
</comment>
<reference evidence="5 6" key="1">
    <citation type="journal article" date="2020" name="IScience">
        <title>Genome Sequencing of the Endangered Kingdonia uniflora (Circaeasteraceae, Ranunculales) Reveals Potential Mechanisms of Evolutionary Specialization.</title>
        <authorList>
            <person name="Sun Y."/>
            <person name="Deng T."/>
            <person name="Zhang A."/>
            <person name="Moore M.J."/>
            <person name="Landis J.B."/>
            <person name="Lin N."/>
            <person name="Zhang H."/>
            <person name="Zhang X."/>
            <person name="Huang J."/>
            <person name="Zhang X."/>
            <person name="Sun H."/>
            <person name="Wang H."/>
        </authorList>
    </citation>
    <scope>NUCLEOTIDE SEQUENCE [LARGE SCALE GENOMIC DNA]</scope>
    <source>
        <strain evidence="5">TB1705</strain>
        <tissue evidence="5">Leaf</tissue>
    </source>
</reference>
<dbReference type="AlphaFoldDB" id="A0A7J7NDB3"/>
<evidence type="ECO:0000256" key="4">
    <source>
        <dbReference type="SAM" id="SignalP"/>
    </source>
</evidence>
<keyword evidence="2" id="KW-0378">Hydrolase</keyword>
<dbReference type="OrthoDB" id="65569at2759"/>
<sequence length="104" mass="11694">ISPLGHCWRETMLLRRNILLLAIVLVMLEIHGCFAEGPEINRKSFPKGFVFGTASASYQYEGAVKEGGRGVTVWDTFAHTFGKIIDFSNGDVTVNQYHLYPFQN</sequence>
<feature type="non-terminal residue" evidence="5">
    <location>
        <position position="1"/>
    </location>
</feature>
<dbReference type="GO" id="GO:0008422">
    <property type="term" value="F:beta-glucosidase activity"/>
    <property type="evidence" value="ECO:0007669"/>
    <property type="project" value="TreeGrafter"/>
</dbReference>
<name>A0A7J7NDB3_9MAGN</name>
<gene>
    <name evidence="5" type="ORF">GIB67_000721</name>
</gene>
<dbReference type="Gene3D" id="3.20.20.80">
    <property type="entry name" value="Glycosidases"/>
    <property type="match status" value="1"/>
</dbReference>
<dbReference type="PROSITE" id="PS00653">
    <property type="entry name" value="GLYCOSYL_HYDROL_F1_2"/>
    <property type="match status" value="1"/>
</dbReference>
<feature type="signal peptide" evidence="4">
    <location>
        <begin position="1"/>
        <end position="35"/>
    </location>
</feature>
<proteinExistence type="inferred from homology"/>
<dbReference type="InterPro" id="IPR033132">
    <property type="entry name" value="GH_1_N_CS"/>
</dbReference>
<evidence type="ECO:0000313" key="5">
    <source>
        <dbReference type="EMBL" id="KAF6165137.1"/>
    </source>
</evidence>
<evidence type="ECO:0000256" key="1">
    <source>
        <dbReference type="ARBA" id="ARBA00010838"/>
    </source>
</evidence>
<organism evidence="5 6">
    <name type="scientific">Kingdonia uniflora</name>
    <dbReference type="NCBI Taxonomy" id="39325"/>
    <lineage>
        <taxon>Eukaryota</taxon>
        <taxon>Viridiplantae</taxon>
        <taxon>Streptophyta</taxon>
        <taxon>Embryophyta</taxon>
        <taxon>Tracheophyta</taxon>
        <taxon>Spermatophyta</taxon>
        <taxon>Magnoliopsida</taxon>
        <taxon>Ranunculales</taxon>
        <taxon>Circaeasteraceae</taxon>
        <taxon>Kingdonia</taxon>
    </lineage>
</organism>
<keyword evidence="4" id="KW-0732">Signal</keyword>
<dbReference type="Proteomes" id="UP000541444">
    <property type="component" value="Unassembled WGS sequence"/>
</dbReference>
<dbReference type="InterPro" id="IPR017853">
    <property type="entry name" value="GH"/>
</dbReference>
<evidence type="ECO:0000313" key="6">
    <source>
        <dbReference type="Proteomes" id="UP000541444"/>
    </source>
</evidence>
<protein>
    <recommendedName>
        <fullName evidence="7">Beta-glucosidase</fullName>
    </recommendedName>
</protein>
<dbReference type="Pfam" id="PF00232">
    <property type="entry name" value="Glyco_hydro_1"/>
    <property type="match status" value="1"/>
</dbReference>
<dbReference type="PANTHER" id="PTHR10353">
    <property type="entry name" value="GLYCOSYL HYDROLASE"/>
    <property type="match status" value="1"/>
</dbReference>
<dbReference type="PANTHER" id="PTHR10353:SF302">
    <property type="entry name" value="BETA-GLUCOSIDASE 40"/>
    <property type="match status" value="1"/>
</dbReference>
<dbReference type="SUPFAM" id="SSF51445">
    <property type="entry name" value="(Trans)glycosidases"/>
    <property type="match status" value="1"/>
</dbReference>
<dbReference type="InterPro" id="IPR001360">
    <property type="entry name" value="Glyco_hydro_1"/>
</dbReference>
<dbReference type="EMBL" id="JACGCM010000859">
    <property type="protein sequence ID" value="KAF6165137.1"/>
    <property type="molecule type" value="Genomic_DNA"/>
</dbReference>